<keyword evidence="3" id="KW-0677">Repeat</keyword>
<dbReference type="Proteomes" id="UP001232445">
    <property type="component" value="Unassembled WGS sequence"/>
</dbReference>
<keyword evidence="5 6" id="KW-0411">Iron-sulfur</keyword>
<dbReference type="PIRSF" id="PIRSF000139">
    <property type="entry name" value="Glc_ox_4Fe-4S"/>
    <property type="match status" value="1"/>
</dbReference>
<keyword evidence="6" id="KW-0813">Transport</keyword>
<evidence type="ECO:0000256" key="3">
    <source>
        <dbReference type="ARBA" id="ARBA00022737"/>
    </source>
</evidence>
<sequence>MSDPARQLYERVHADTNQCIQCGYCLPSCPTYTSMGKESASPRGRINLVKMAAEGKIHVTNDLAEPLDLCLGCRACEVACPVNVPYGHILEEAKEAIAQAQTAESLTWKEKGKRFVLKHVFPYYKRLQGLGYLMWFYQKSPLPFLLRKTKLLETVSEPLAWFEKALPAVENPLKKPKRGGVIPPEGQKKARVALFTGCITDTLMSRTNRLTIELLSKVGCEVVIPPQQTCCGALHAHQGTTEMAKALAKANLAAFEAVEADYYVNNAGGCGAMLREYDRLLASDEDWGLRAERFVAKVRDISELLVHFGPLPFQKKIEGVITYQDSCHLRNVQGVFQEPRELLRSIPGARFVEFTGSERCCASGGIYNLLHYDESMAILEEKMGSVQQSQAQVIVTSNPGCLLQMRLGVLKFGQPAKMRAVHLVDVLAEACGLTEKEV</sequence>
<dbReference type="Pfam" id="PF13183">
    <property type="entry name" value="Fer4_8"/>
    <property type="match status" value="1"/>
</dbReference>
<dbReference type="EC" id="1.1.99.14" evidence="6"/>
<keyword evidence="1 6" id="KW-0004">4Fe-4S</keyword>
<dbReference type="PANTHER" id="PTHR32479:SF17">
    <property type="entry name" value="GLYCOLATE OXIDASE IRON-SULFUR SUBUNIT"/>
    <property type="match status" value="1"/>
</dbReference>
<organism evidence="8 9">
    <name type="scientific">Caldalkalibacillus uzonensis</name>
    <dbReference type="NCBI Taxonomy" id="353224"/>
    <lineage>
        <taxon>Bacteria</taxon>
        <taxon>Bacillati</taxon>
        <taxon>Bacillota</taxon>
        <taxon>Bacilli</taxon>
        <taxon>Bacillales</taxon>
        <taxon>Bacillaceae</taxon>
        <taxon>Caldalkalibacillus</taxon>
    </lineage>
</organism>
<dbReference type="PROSITE" id="PS51379">
    <property type="entry name" value="4FE4S_FER_2"/>
    <property type="match status" value="2"/>
</dbReference>
<gene>
    <name evidence="8" type="ORF">J2S00_000177</name>
</gene>
<comment type="catalytic activity">
    <reaction evidence="6">
        <text>(R)-lactate + A = pyruvate + AH2</text>
        <dbReference type="Rhea" id="RHEA:15089"/>
        <dbReference type="ChEBI" id="CHEBI:13193"/>
        <dbReference type="ChEBI" id="CHEBI:15361"/>
        <dbReference type="ChEBI" id="CHEBI:16004"/>
        <dbReference type="ChEBI" id="CHEBI:17499"/>
    </reaction>
</comment>
<dbReference type="PANTHER" id="PTHR32479">
    <property type="entry name" value="GLYCOLATE OXIDASE IRON-SULFUR SUBUNIT"/>
    <property type="match status" value="1"/>
</dbReference>
<comment type="catalytic activity">
    <reaction evidence="6">
        <text>glycolate + A = glyoxylate + AH2</text>
        <dbReference type="Rhea" id="RHEA:21264"/>
        <dbReference type="ChEBI" id="CHEBI:13193"/>
        <dbReference type="ChEBI" id="CHEBI:17499"/>
        <dbReference type="ChEBI" id="CHEBI:29805"/>
        <dbReference type="ChEBI" id="CHEBI:36655"/>
        <dbReference type="EC" id="1.1.99.14"/>
    </reaction>
</comment>
<evidence type="ECO:0000256" key="2">
    <source>
        <dbReference type="ARBA" id="ARBA00022723"/>
    </source>
</evidence>
<dbReference type="PROSITE" id="PS00198">
    <property type="entry name" value="4FE4S_FER_1"/>
    <property type="match status" value="1"/>
</dbReference>
<protein>
    <recommendedName>
        <fullName evidence="6">Glycolate oxidase iron-sulfur subunit</fullName>
        <ecNumber evidence="6">1.1.99.14</ecNumber>
    </recommendedName>
</protein>
<keyword evidence="6" id="KW-0249">Electron transport</keyword>
<comment type="cofactor">
    <cofactor evidence="6">
        <name>[4Fe-4S] cluster</name>
        <dbReference type="ChEBI" id="CHEBI:49883"/>
    </cofactor>
    <text evidence="6">Binds 2 [4Fe-4S] clusters.</text>
</comment>
<name>A0ABU0CMN2_9BACI</name>
<proteinExistence type="predicted"/>
<accession>A0ABU0CMN2</accession>
<keyword evidence="2 6" id="KW-0479">Metal-binding</keyword>
<reference evidence="8 9" key="1">
    <citation type="submission" date="2023-07" db="EMBL/GenBank/DDBJ databases">
        <title>Genomic Encyclopedia of Type Strains, Phase IV (KMG-IV): sequencing the most valuable type-strain genomes for metagenomic binning, comparative biology and taxonomic classification.</title>
        <authorList>
            <person name="Goeker M."/>
        </authorList>
    </citation>
    <scope>NUCLEOTIDE SEQUENCE [LARGE SCALE GENOMIC DNA]</scope>
    <source>
        <strain evidence="8 9">DSM 17740</strain>
    </source>
</reference>
<dbReference type="InterPro" id="IPR012257">
    <property type="entry name" value="Glc_ox_4Fe-4S"/>
</dbReference>
<dbReference type="SUPFAM" id="SSF54862">
    <property type="entry name" value="4Fe-4S ferredoxins"/>
    <property type="match status" value="1"/>
</dbReference>
<dbReference type="Pfam" id="PF02754">
    <property type="entry name" value="CCG"/>
    <property type="match status" value="2"/>
</dbReference>
<evidence type="ECO:0000256" key="6">
    <source>
        <dbReference type="PIRNR" id="PIRNR000139"/>
    </source>
</evidence>
<evidence type="ECO:0000256" key="5">
    <source>
        <dbReference type="ARBA" id="ARBA00023014"/>
    </source>
</evidence>
<feature type="domain" description="4Fe-4S ferredoxin-type" evidence="7">
    <location>
        <begin position="10"/>
        <end position="40"/>
    </location>
</feature>
<dbReference type="Gene3D" id="1.10.1060.10">
    <property type="entry name" value="Alpha-helical ferredoxin"/>
    <property type="match status" value="1"/>
</dbReference>
<evidence type="ECO:0000313" key="8">
    <source>
        <dbReference type="EMBL" id="MDQ0337407.1"/>
    </source>
</evidence>
<dbReference type="RefSeq" id="WP_307334499.1">
    <property type="nucleotide sequence ID" value="NZ_JAUSUQ010000001.1"/>
</dbReference>
<evidence type="ECO:0000313" key="9">
    <source>
        <dbReference type="Proteomes" id="UP001232445"/>
    </source>
</evidence>
<dbReference type="EMBL" id="JAUSUQ010000001">
    <property type="protein sequence ID" value="MDQ0337407.1"/>
    <property type="molecule type" value="Genomic_DNA"/>
</dbReference>
<dbReference type="InterPro" id="IPR009051">
    <property type="entry name" value="Helical_ferredxn"/>
</dbReference>
<dbReference type="InterPro" id="IPR004017">
    <property type="entry name" value="Cys_rich_dom"/>
</dbReference>
<keyword evidence="4 6" id="KW-0408">Iron</keyword>
<feature type="domain" description="4Fe-4S ferredoxin-type" evidence="7">
    <location>
        <begin position="60"/>
        <end position="92"/>
    </location>
</feature>
<dbReference type="InterPro" id="IPR017900">
    <property type="entry name" value="4Fe4S_Fe_S_CS"/>
</dbReference>
<comment type="caution">
    <text evidence="8">The sequence shown here is derived from an EMBL/GenBank/DDBJ whole genome shotgun (WGS) entry which is preliminary data.</text>
</comment>
<evidence type="ECO:0000256" key="1">
    <source>
        <dbReference type="ARBA" id="ARBA00022485"/>
    </source>
</evidence>
<dbReference type="InterPro" id="IPR017896">
    <property type="entry name" value="4Fe4S_Fe-S-bd"/>
</dbReference>
<keyword evidence="9" id="KW-1185">Reference proteome</keyword>
<comment type="function">
    <text evidence="6">Component of a complex that catalyzes the oxidation of glycolate to glyoxylate.</text>
</comment>
<evidence type="ECO:0000256" key="4">
    <source>
        <dbReference type="ARBA" id="ARBA00023004"/>
    </source>
</evidence>
<evidence type="ECO:0000259" key="7">
    <source>
        <dbReference type="PROSITE" id="PS51379"/>
    </source>
</evidence>